<reference evidence="4 5" key="1">
    <citation type="journal article" date="2019" name="Nat. Microbiol.">
        <title>Mediterranean grassland soil C-N compound turnover is dependent on rainfall and depth, and is mediated by genomically divergent microorganisms.</title>
        <authorList>
            <person name="Diamond S."/>
            <person name="Andeer P.F."/>
            <person name="Li Z."/>
            <person name="Crits-Christoph A."/>
            <person name="Burstein D."/>
            <person name="Anantharaman K."/>
            <person name="Lane K.R."/>
            <person name="Thomas B.C."/>
            <person name="Pan C."/>
            <person name="Northen T.R."/>
            <person name="Banfield J.F."/>
        </authorList>
    </citation>
    <scope>NUCLEOTIDE SEQUENCE [LARGE SCALE GENOMIC DNA]</scope>
    <source>
        <strain evidence="4">WS_4</strain>
    </source>
</reference>
<dbReference type="InterPro" id="IPR013517">
    <property type="entry name" value="FG-GAP"/>
</dbReference>
<evidence type="ECO:0008006" key="6">
    <source>
        <dbReference type="Google" id="ProtNLM"/>
    </source>
</evidence>
<keyword evidence="1" id="KW-0732">Signal</keyword>
<dbReference type="Gene3D" id="2.130.10.130">
    <property type="entry name" value="Integrin alpha, N-terminal"/>
    <property type="match status" value="2"/>
</dbReference>
<dbReference type="SUPFAM" id="SSF69318">
    <property type="entry name" value="Integrin alpha N-terminal domain"/>
    <property type="match status" value="1"/>
</dbReference>
<dbReference type="InterPro" id="IPR028994">
    <property type="entry name" value="Integrin_alpha_N"/>
</dbReference>
<dbReference type="InterPro" id="IPR013519">
    <property type="entry name" value="Int_alpha_beta-p"/>
</dbReference>
<evidence type="ECO:0000256" key="2">
    <source>
        <dbReference type="ARBA" id="ARBA00022737"/>
    </source>
</evidence>
<dbReference type="EMBL" id="VBOU01000019">
    <property type="protein sequence ID" value="TMQ55584.1"/>
    <property type="molecule type" value="Genomic_DNA"/>
</dbReference>
<dbReference type="Pfam" id="PF01839">
    <property type="entry name" value="FG-GAP"/>
    <property type="match status" value="1"/>
</dbReference>
<evidence type="ECO:0000256" key="1">
    <source>
        <dbReference type="ARBA" id="ARBA00022729"/>
    </source>
</evidence>
<organism evidence="4 5">
    <name type="scientific">Eiseniibacteriota bacterium</name>
    <dbReference type="NCBI Taxonomy" id="2212470"/>
    <lineage>
        <taxon>Bacteria</taxon>
        <taxon>Candidatus Eiseniibacteriota</taxon>
    </lineage>
</organism>
<dbReference type="GO" id="GO:0007155">
    <property type="term" value="P:cell adhesion"/>
    <property type="evidence" value="ECO:0007669"/>
    <property type="project" value="InterPro"/>
</dbReference>
<protein>
    <recommendedName>
        <fullName evidence="6">VCBS repeat-containing protein</fullName>
    </recommendedName>
</protein>
<name>A0A538SWD9_UNCEI</name>
<dbReference type="AlphaFoldDB" id="A0A538SWD9"/>
<dbReference type="PRINTS" id="PR01185">
    <property type="entry name" value="INTEGRINA"/>
</dbReference>
<dbReference type="PROSITE" id="PS51470">
    <property type="entry name" value="FG_GAP"/>
    <property type="match status" value="1"/>
</dbReference>
<accession>A0A538SWD9</accession>
<evidence type="ECO:0000313" key="4">
    <source>
        <dbReference type="EMBL" id="TMQ55584.1"/>
    </source>
</evidence>
<keyword evidence="3" id="KW-0325">Glycoprotein</keyword>
<dbReference type="Proteomes" id="UP000319829">
    <property type="component" value="Unassembled WGS sequence"/>
</dbReference>
<dbReference type="Pfam" id="PF13517">
    <property type="entry name" value="FG-GAP_3"/>
    <property type="match status" value="1"/>
</dbReference>
<comment type="caution">
    <text evidence="4">The sequence shown here is derived from an EMBL/GenBank/DDBJ whole genome shotgun (WGS) entry which is preliminary data.</text>
</comment>
<dbReference type="SMART" id="SM00191">
    <property type="entry name" value="Int_alpha"/>
    <property type="match status" value="3"/>
</dbReference>
<sequence>PSDLFGFSAGSAGDFDGDGYQDFAVGAPFRGIGGIDLYWGGPNADSVADLHLLQSNSQEGLLGFLTAPAGDFNGDGFEDIVAGLESGSLRFIVFYGGQAPDPFPDLPLSFPGSGYACEAVAAGDVNHDGYSDIIAGYGTPYSPGRVFIYFGGPGGDCRLEWRRSCGCHSQLSQWASCVLRWTGHGWSRGFPTDRLNDRQPEDSRICFCGRRKWGRRR</sequence>
<proteinExistence type="predicted"/>
<evidence type="ECO:0000256" key="3">
    <source>
        <dbReference type="ARBA" id="ARBA00023180"/>
    </source>
</evidence>
<feature type="non-terminal residue" evidence="4">
    <location>
        <position position="1"/>
    </location>
</feature>
<dbReference type="InterPro" id="IPR000413">
    <property type="entry name" value="Integrin_alpha"/>
</dbReference>
<keyword evidence="2" id="KW-0677">Repeat</keyword>
<evidence type="ECO:0000313" key="5">
    <source>
        <dbReference type="Proteomes" id="UP000319829"/>
    </source>
</evidence>
<gene>
    <name evidence="4" type="ORF">E6K74_02780</name>
</gene>
<dbReference type="GO" id="GO:0008305">
    <property type="term" value="C:integrin complex"/>
    <property type="evidence" value="ECO:0007669"/>
    <property type="project" value="InterPro"/>
</dbReference>